<dbReference type="Proteomes" id="UP000730482">
    <property type="component" value="Unassembled WGS sequence"/>
</dbReference>
<feature type="compositionally biased region" description="Polar residues" evidence="1">
    <location>
        <begin position="282"/>
        <end position="300"/>
    </location>
</feature>
<keyword evidence="2" id="KW-0472">Membrane</keyword>
<name>A0ABS5KNU6_9ACTN</name>
<sequence length="379" mass="37782">MSDMRELLSGALPAPQDEPQHRDVIDDAMDWGTRRRRRDWVLSGAAALAVLAVGTGVAAMSGGSGSTVNAGGGTPSGAQTHRSDASPSGPEGSWWTPYCSASGTVTKDLQKYCELYNEEQNFGIDFAAGSAKYIQAALPAGFTVQPTGKWVLILTGPDGKTNYMFPSAEPASSLDGHQLGCGVPAPSDCVQTSTAGGTVVVAGGPSGEPSAGYVAAGLKDPRVDLILGTSVTGGLNGMAGPTGPVPLLTDAQLAKILTDPGFLGYAKAQVRHLADITEQLQSMAPPSGSWTPSSGASNSESYPPPGGYPSSPPSGSAGSSSLSWPSSPSDSGASTGQSSPSSPSGSGPSSGQSWSSQPLGSGASSSLSTPSSPSGSSSS</sequence>
<feature type="transmembrane region" description="Helical" evidence="2">
    <location>
        <begin position="40"/>
        <end position="60"/>
    </location>
</feature>
<organism evidence="3 4">
    <name type="scientific">Catenulispora pinistramenti</name>
    <dbReference type="NCBI Taxonomy" id="2705254"/>
    <lineage>
        <taxon>Bacteria</taxon>
        <taxon>Bacillati</taxon>
        <taxon>Actinomycetota</taxon>
        <taxon>Actinomycetes</taxon>
        <taxon>Catenulisporales</taxon>
        <taxon>Catenulisporaceae</taxon>
        <taxon>Catenulispora</taxon>
    </lineage>
</organism>
<keyword evidence="2" id="KW-0812">Transmembrane</keyword>
<feature type="compositionally biased region" description="Low complexity" evidence="1">
    <location>
        <begin position="313"/>
        <end position="379"/>
    </location>
</feature>
<gene>
    <name evidence="3" type="ORF">KGQ19_12485</name>
</gene>
<accession>A0ABS5KNU6</accession>
<dbReference type="EMBL" id="JAAFYZ010000032">
    <property type="protein sequence ID" value="MBS2547690.1"/>
    <property type="molecule type" value="Genomic_DNA"/>
</dbReference>
<feature type="region of interest" description="Disordered" evidence="1">
    <location>
        <begin position="282"/>
        <end position="379"/>
    </location>
</feature>
<feature type="compositionally biased region" description="Pro residues" evidence="1">
    <location>
        <begin position="302"/>
        <end position="312"/>
    </location>
</feature>
<feature type="region of interest" description="Disordered" evidence="1">
    <location>
        <begin position="68"/>
        <end position="93"/>
    </location>
</feature>
<proteinExistence type="predicted"/>
<feature type="region of interest" description="Disordered" evidence="1">
    <location>
        <begin position="1"/>
        <end position="22"/>
    </location>
</feature>
<dbReference type="RefSeq" id="WP_212009268.1">
    <property type="nucleotide sequence ID" value="NZ_JAAFYZ010000032.1"/>
</dbReference>
<reference evidence="3 4" key="1">
    <citation type="submission" date="2020-02" db="EMBL/GenBank/DDBJ databases">
        <title>Acidophilic actinobacteria isolated from forest soil.</title>
        <authorList>
            <person name="Golinska P."/>
        </authorList>
    </citation>
    <scope>NUCLEOTIDE SEQUENCE [LARGE SCALE GENOMIC DNA]</scope>
    <source>
        <strain evidence="3 4">NL8</strain>
    </source>
</reference>
<evidence type="ECO:0000313" key="3">
    <source>
        <dbReference type="EMBL" id="MBS2547690.1"/>
    </source>
</evidence>
<keyword evidence="4" id="KW-1185">Reference proteome</keyword>
<evidence type="ECO:0000256" key="1">
    <source>
        <dbReference type="SAM" id="MobiDB-lite"/>
    </source>
</evidence>
<protein>
    <submittedName>
        <fullName evidence="3">Uncharacterized protein</fullName>
    </submittedName>
</protein>
<keyword evidence="2" id="KW-1133">Transmembrane helix</keyword>
<evidence type="ECO:0000256" key="2">
    <source>
        <dbReference type="SAM" id="Phobius"/>
    </source>
</evidence>
<evidence type="ECO:0000313" key="4">
    <source>
        <dbReference type="Proteomes" id="UP000730482"/>
    </source>
</evidence>
<comment type="caution">
    <text evidence="3">The sequence shown here is derived from an EMBL/GenBank/DDBJ whole genome shotgun (WGS) entry which is preliminary data.</text>
</comment>